<feature type="compositionally biased region" description="Basic and acidic residues" evidence="1">
    <location>
        <begin position="339"/>
        <end position="349"/>
    </location>
</feature>
<evidence type="ECO:0000259" key="2">
    <source>
        <dbReference type="Pfam" id="PF05183"/>
    </source>
</evidence>
<gene>
    <name evidence="3" type="ORF">TWF506_006853</name>
</gene>
<dbReference type="GO" id="GO:0030422">
    <property type="term" value="P:siRNA processing"/>
    <property type="evidence" value="ECO:0007669"/>
    <property type="project" value="TreeGrafter"/>
</dbReference>
<feature type="compositionally biased region" description="Polar residues" evidence="1">
    <location>
        <begin position="178"/>
        <end position="194"/>
    </location>
</feature>
<feature type="region of interest" description="Disordered" evidence="1">
    <location>
        <begin position="258"/>
        <end position="457"/>
    </location>
</feature>
<dbReference type="PANTHER" id="PTHR23079">
    <property type="entry name" value="RNA-DEPENDENT RNA POLYMERASE"/>
    <property type="match status" value="1"/>
</dbReference>
<feature type="compositionally biased region" description="Acidic residues" evidence="1">
    <location>
        <begin position="1604"/>
        <end position="1620"/>
    </location>
</feature>
<protein>
    <recommendedName>
        <fullName evidence="2">RDRP core domain-containing protein</fullName>
    </recommendedName>
</protein>
<dbReference type="InterPro" id="IPR007855">
    <property type="entry name" value="RDRP"/>
</dbReference>
<keyword evidence="4" id="KW-1185">Reference proteome</keyword>
<feature type="region of interest" description="Disordered" evidence="1">
    <location>
        <begin position="147"/>
        <end position="202"/>
    </location>
</feature>
<evidence type="ECO:0000256" key="1">
    <source>
        <dbReference type="SAM" id="MobiDB-lite"/>
    </source>
</evidence>
<feature type="region of interest" description="Disordered" evidence="1">
    <location>
        <begin position="470"/>
        <end position="573"/>
    </location>
</feature>
<dbReference type="InterPro" id="IPR057596">
    <property type="entry name" value="RDRP_core"/>
</dbReference>
<feature type="compositionally biased region" description="Polar residues" evidence="1">
    <location>
        <begin position="306"/>
        <end position="315"/>
    </location>
</feature>
<feature type="compositionally biased region" description="Polar residues" evidence="1">
    <location>
        <begin position="517"/>
        <end position="539"/>
    </location>
</feature>
<dbReference type="PANTHER" id="PTHR23079:SF14">
    <property type="entry name" value="RNA-DEPENDENT RNA POLYMERASE"/>
    <property type="match status" value="1"/>
</dbReference>
<feature type="compositionally biased region" description="Polar residues" evidence="1">
    <location>
        <begin position="368"/>
        <end position="380"/>
    </location>
</feature>
<name>A0AAN8PMH0_9PEZI</name>
<comment type="caution">
    <text evidence="3">The sequence shown here is derived from an EMBL/GenBank/DDBJ whole genome shotgun (WGS) entry which is preliminary data.</text>
</comment>
<proteinExistence type="predicted"/>
<feature type="compositionally biased region" description="Polar residues" evidence="1">
    <location>
        <begin position="429"/>
        <end position="451"/>
    </location>
</feature>
<feature type="compositionally biased region" description="Low complexity" evidence="1">
    <location>
        <begin position="488"/>
        <end position="505"/>
    </location>
</feature>
<dbReference type="GO" id="GO:0031380">
    <property type="term" value="C:nuclear RNA-directed RNA polymerase complex"/>
    <property type="evidence" value="ECO:0007669"/>
    <property type="project" value="TreeGrafter"/>
</dbReference>
<evidence type="ECO:0000313" key="3">
    <source>
        <dbReference type="EMBL" id="KAK6516973.1"/>
    </source>
</evidence>
<sequence length="1620" mass="183187">MLFSREEQIAAHSFLLLVDLLHRDMSSTSDFTLPEDLSFQEVFHALKKKFGFPLPPEEISISALGKEKFNFFAQSKFLLTYSKRNFTAAVREFEAFANLDNLAEETLSRASDLESTERRQAAIQKRRIRAFNQELDKQLRLFNRDGGSIVTQGNHRNSTLSAGSKTTNKTRKKVLEWRQSTMAARSGQSSNPTPGSGLGLRTRESFDNEINDAFPYFYEEPTEVDIETDESGMIPASSFRAETLAGALPEVGFQAAPKGNYTKYHDQSRTVPSSSNPLQSSVHPPPAKPVKSQNWNWGTYEPPADTLTSRPTLNQVPKPNSNPKPKQNPFLPSVSSDTSTRRLDTEDTKKRKQNHSSRDVMDQRPSKRQSPNPQEQQFMNVQPPKPVSSASFSRAPINQPSWTENQAPSFQTSKTRHSFETDITEESITDSMLQSRNDYQGTQPTSFNSTMDGKVTKSGRYDDLEEDLIPQYPNKSSRPGHHIGPVYSSRTASSSSISSTNGSRSVMRSGSGKRPVSPSTQLQCELEQASSRGSYSVGESTLEEMRTLGLPPSRRQPLPSGKSTYVAPGQGRPNSDLAVDMSQPRNGLSHSLSTNTCRFQFYETLAGNKFPGDNYMELFTKSKTPFWLQWEVERMILATNARNTEANRVPELLNPLLKKLEEEPDIGYEAVQDLFKEFWTQFRQEEKYSIPNLKRDSYAAIFRSENGWDNRIQLSAELILEKFPGTNGTGSHQVFKPTLGPRPLNLRTTTTRFDRKFGSDRFMSLRVPKIESVSKKMDPESHHNALARYLSHEGFEFLGRRWRAICHRSSTKDENGKRISLAKQDKKLQVIVIMFAESGPGLETVDQRSAVEWLVPINSNRHSKQCKLYARIALGFSTTIPSIVFEKNEIDYSIPDIRVKGLQPGRDGKRPEYSLTDGCGLASPAVFRAVARQLGLPYPPSAVQARIGAAKGLWIMDPSIPLDSEQIQIRIRPDQNKFDGISLEPEHRTLDICNISKPLNPSALNLQFIVILLHNGVTETTLEELLREDIRNEVTELFKDGSLNDGASLRKYLERVKLNGSRRNGKATAMKGRMPLSLAERALDLINAGFTLQNGTLKYWFQTILTSHCDTIKEKMHIRIPWSCQPYCVPDPSGKLRKGQVYLRFGPESKFIDPKTMMAIDVLRGDVLVGRNPAHFASDIQKVTAIDVPELRFLTDVIVFPADPESNDRSLADYLSGGDYDGDRVWTCWDQRLVGDFEGELIHGPSTVDMVGYFEPERKMMWHDFGDEDESPDAFSNFMQHHIKTAMNEELLGQCTSLFEKVVYKHYRKEGGVLNLEIVKQLGVACGMLVDAPKQGIRLRLGYWENWKRTYGGGGIPLYKMSEKELARKNLVGNAKKSRHPIDWLKFHVAVDEVASLITQFQDSCAVTSSRDEDLLIYTRRFFARCIGDMESHDAFEKEMATALLAQRNHLNRELDVLLEKWSGYWAGQQFENEDEKDSETSRTLVEECVRIFDNILPYEDNSPIGMVLVAQWKLCEQDPFSEWNRIKTSLLHEKTSKWADYKSAIPWFIAGDIMCFEKWLAVSQESGRRSGFVIQPISNASRIKASALKRATEDKDWLSGGPGDEDSDQDDSDAEFDDE</sequence>
<evidence type="ECO:0000313" key="4">
    <source>
        <dbReference type="Proteomes" id="UP001307849"/>
    </source>
</evidence>
<feature type="compositionally biased region" description="Low complexity" evidence="1">
    <location>
        <begin position="317"/>
        <end position="329"/>
    </location>
</feature>
<feature type="compositionally biased region" description="Basic and acidic residues" evidence="1">
    <location>
        <begin position="356"/>
        <end position="365"/>
    </location>
</feature>
<dbReference type="GO" id="GO:0003723">
    <property type="term" value="F:RNA binding"/>
    <property type="evidence" value="ECO:0007669"/>
    <property type="project" value="UniProtKB-KW"/>
</dbReference>
<dbReference type="Pfam" id="PF05183">
    <property type="entry name" value="RdRP"/>
    <property type="match status" value="1"/>
</dbReference>
<feature type="compositionally biased region" description="Polar residues" evidence="1">
    <location>
        <begin position="269"/>
        <end position="282"/>
    </location>
</feature>
<reference evidence="3 4" key="1">
    <citation type="submission" date="2019-10" db="EMBL/GenBank/DDBJ databases">
        <authorList>
            <person name="Palmer J.M."/>
        </authorList>
    </citation>
    <scope>NUCLEOTIDE SEQUENCE [LARGE SCALE GENOMIC DNA]</scope>
    <source>
        <strain evidence="3 4">TWF506</strain>
    </source>
</reference>
<feature type="compositionally biased region" description="Polar residues" evidence="1">
    <location>
        <begin position="149"/>
        <end position="167"/>
    </location>
</feature>
<dbReference type="Proteomes" id="UP001307849">
    <property type="component" value="Unassembled WGS sequence"/>
</dbReference>
<feature type="region of interest" description="Disordered" evidence="1">
    <location>
        <begin position="1592"/>
        <end position="1620"/>
    </location>
</feature>
<dbReference type="EMBL" id="JAVHJM010000003">
    <property type="protein sequence ID" value="KAK6516973.1"/>
    <property type="molecule type" value="Genomic_DNA"/>
</dbReference>
<feature type="domain" description="RDRP core" evidence="2">
    <location>
        <begin position="749"/>
        <end position="1388"/>
    </location>
</feature>
<dbReference type="GO" id="GO:0003968">
    <property type="term" value="F:RNA-directed RNA polymerase activity"/>
    <property type="evidence" value="ECO:0007669"/>
    <property type="project" value="UniProtKB-KW"/>
</dbReference>
<organism evidence="3 4">
    <name type="scientific">Arthrobotrys conoides</name>
    <dbReference type="NCBI Taxonomy" id="74498"/>
    <lineage>
        <taxon>Eukaryota</taxon>
        <taxon>Fungi</taxon>
        <taxon>Dikarya</taxon>
        <taxon>Ascomycota</taxon>
        <taxon>Pezizomycotina</taxon>
        <taxon>Orbiliomycetes</taxon>
        <taxon>Orbiliales</taxon>
        <taxon>Orbiliaceae</taxon>
        <taxon>Arthrobotrys</taxon>
    </lineage>
</organism>
<feature type="compositionally biased region" description="Polar residues" evidence="1">
    <location>
        <begin position="388"/>
        <end position="413"/>
    </location>
</feature>
<accession>A0AAN8PMH0</accession>